<reference evidence="2" key="1">
    <citation type="submission" date="2025-05" db="UniProtKB">
        <authorList>
            <consortium name="RefSeq"/>
        </authorList>
    </citation>
    <scope>NUCLEOTIDE SEQUENCE [LARGE SCALE GENOMIC DNA]</scope>
</reference>
<sequence length="463" mass="52851">MESAEVKVCEHFIDFIPVEQTTGAALTDVILQMLTQTGIPIEDMRGQGYDNVVNDAAKSSREAVAYFGIVQAIYNFLSGLSRRWTALKNHLGKKIFPKPLSATRWESRIEAVQPFRYCVGEIFDALFQISQDISYDSSLRHEAEILAQKMKNFKFCCCTVIRFSTLNQMKLLKKLFFDAELIAAELDLEPSFSFEVSIRPRFKRQMLSYETRDDPIINPKDRFKIECFNCILDIAINSIEERFNQLNEHCDAFQFLYDIANIKKDFSKKSLREKCLNLQKILGTDTSADIDGMELLDELLTLSELIEPKTSPLKVLEFILRNNNFAPNVSITLRILLTQPVSVASGERSFSRLKLVKDYLKSSMSQNRLTGLSLISIESDMAKKLYFTELLKAFASEKSRKVAGKLGADARNGVNVEQAIVLTIIGFRDHTSFGIQVLKLECQNRQHTNIDIDIDIDIDRYIH</sequence>
<keyword evidence="2" id="KW-1185">Reference proteome</keyword>
<dbReference type="Proteomes" id="UP001652625">
    <property type="component" value="Chromosome 01"/>
</dbReference>
<evidence type="ECO:0000313" key="3">
    <source>
        <dbReference type="RefSeq" id="XP_065642688.1"/>
    </source>
</evidence>
<evidence type="ECO:0000259" key="1">
    <source>
        <dbReference type="Pfam" id="PF05699"/>
    </source>
</evidence>
<dbReference type="GeneID" id="136074310"/>
<dbReference type="Pfam" id="PF05699">
    <property type="entry name" value="Dimer_Tnp_hAT"/>
    <property type="match status" value="1"/>
</dbReference>
<name>A0ABM4B1M9_HYDVU</name>
<dbReference type="PANTHER" id="PTHR45749">
    <property type="match status" value="1"/>
</dbReference>
<gene>
    <name evidence="3" type="primary">LOC136074310</name>
</gene>
<evidence type="ECO:0000313" key="2">
    <source>
        <dbReference type="Proteomes" id="UP001652625"/>
    </source>
</evidence>
<proteinExistence type="predicted"/>
<dbReference type="RefSeq" id="XP_065642688.1">
    <property type="nucleotide sequence ID" value="XM_065786616.1"/>
</dbReference>
<organism evidence="2 3">
    <name type="scientific">Hydra vulgaris</name>
    <name type="common">Hydra</name>
    <name type="synonym">Hydra attenuata</name>
    <dbReference type="NCBI Taxonomy" id="6087"/>
    <lineage>
        <taxon>Eukaryota</taxon>
        <taxon>Metazoa</taxon>
        <taxon>Cnidaria</taxon>
        <taxon>Hydrozoa</taxon>
        <taxon>Hydroidolina</taxon>
        <taxon>Anthoathecata</taxon>
        <taxon>Aplanulata</taxon>
        <taxon>Hydridae</taxon>
        <taxon>Hydra</taxon>
    </lineage>
</organism>
<feature type="domain" description="HAT C-terminal dimerisation" evidence="1">
    <location>
        <begin position="296"/>
        <end position="381"/>
    </location>
</feature>
<accession>A0ABM4B1M9</accession>
<dbReference type="InterPro" id="IPR012337">
    <property type="entry name" value="RNaseH-like_sf"/>
</dbReference>
<dbReference type="InterPro" id="IPR008906">
    <property type="entry name" value="HATC_C_dom"/>
</dbReference>
<dbReference type="SUPFAM" id="SSF53098">
    <property type="entry name" value="Ribonuclease H-like"/>
    <property type="match status" value="1"/>
</dbReference>
<dbReference type="PANTHER" id="PTHR45749:SF35">
    <property type="entry name" value="AC-LIKE TRANSPOSASE-RELATED"/>
    <property type="match status" value="1"/>
</dbReference>
<protein>
    <submittedName>
        <fullName evidence="3">Uncharacterized protein LOC136074310</fullName>
    </submittedName>
</protein>
<reference evidence="3" key="2">
    <citation type="submission" date="2025-08" db="UniProtKB">
        <authorList>
            <consortium name="RefSeq"/>
        </authorList>
    </citation>
    <scope>IDENTIFICATION</scope>
</reference>